<comment type="caution">
    <text evidence="1">The sequence shown here is derived from an EMBL/GenBank/DDBJ whole genome shotgun (WGS) entry which is preliminary data.</text>
</comment>
<sequence length="164" mass="18087">DCVGEDLGKIQYNTTYRRCRPYPWDATQTLNLVDGGVPNTFGGYTQLIPMGTYSFGDTPNRLQVLRLLLELMSANDVYIIEFSSSPDGVTFTSRGAVRFRRGAAIARTFIVDAPCRPFNIDADALYGRLKSALGGNNVTFALCVARFLPTEETVKPSTCPWPFG</sequence>
<accession>X1LK08</accession>
<proteinExistence type="predicted"/>
<gene>
    <name evidence="1" type="ORF">S06H3_18871</name>
</gene>
<name>X1LK08_9ZZZZ</name>
<dbReference type="EMBL" id="BARV01009597">
    <property type="protein sequence ID" value="GAI02720.1"/>
    <property type="molecule type" value="Genomic_DNA"/>
</dbReference>
<dbReference type="AlphaFoldDB" id="X1LK08"/>
<reference evidence="1" key="1">
    <citation type="journal article" date="2014" name="Front. Microbiol.">
        <title>High frequency of phylogenetically diverse reductive dehalogenase-homologous genes in deep subseafloor sedimentary metagenomes.</title>
        <authorList>
            <person name="Kawai M."/>
            <person name="Futagami T."/>
            <person name="Toyoda A."/>
            <person name="Takaki Y."/>
            <person name="Nishi S."/>
            <person name="Hori S."/>
            <person name="Arai W."/>
            <person name="Tsubouchi T."/>
            <person name="Morono Y."/>
            <person name="Uchiyama I."/>
            <person name="Ito T."/>
            <person name="Fujiyama A."/>
            <person name="Inagaki F."/>
            <person name="Takami H."/>
        </authorList>
    </citation>
    <scope>NUCLEOTIDE SEQUENCE</scope>
    <source>
        <strain evidence="1">Expedition CK06-06</strain>
    </source>
</reference>
<feature type="non-terminal residue" evidence="1">
    <location>
        <position position="1"/>
    </location>
</feature>
<protein>
    <submittedName>
        <fullName evidence="1">Uncharacterized protein</fullName>
    </submittedName>
</protein>
<organism evidence="1">
    <name type="scientific">marine sediment metagenome</name>
    <dbReference type="NCBI Taxonomy" id="412755"/>
    <lineage>
        <taxon>unclassified sequences</taxon>
        <taxon>metagenomes</taxon>
        <taxon>ecological metagenomes</taxon>
    </lineage>
</organism>
<evidence type="ECO:0000313" key="1">
    <source>
        <dbReference type="EMBL" id="GAI02720.1"/>
    </source>
</evidence>